<dbReference type="EMBL" id="CP029187">
    <property type="protein sequence ID" value="AWI25513.1"/>
    <property type="molecule type" value="Genomic_DNA"/>
</dbReference>
<reference evidence="1 2" key="1">
    <citation type="submission" date="2018-05" db="EMBL/GenBank/DDBJ databases">
        <title>Genome sequencing of Flavobacterium sp. HYN0049.</title>
        <authorList>
            <person name="Yi H."/>
            <person name="Baek C."/>
        </authorList>
    </citation>
    <scope>NUCLEOTIDE SEQUENCE [LARGE SCALE GENOMIC DNA]</scope>
    <source>
        <strain evidence="1 2">HYN0049</strain>
    </source>
</reference>
<gene>
    <name evidence="1" type="ORF">HYN49_06160</name>
</gene>
<keyword evidence="2" id="KW-1185">Reference proteome</keyword>
<evidence type="ECO:0000313" key="1">
    <source>
        <dbReference type="EMBL" id="AWI25513.1"/>
    </source>
</evidence>
<proteinExistence type="predicted"/>
<sequence length="123" mass="14700">MNLNKYDELEKLLIEDENINTYYRKNTLNVVRYLKNFNRDKVKSQSYINENINRITDSIRKSPKDSLLYGDYFAMRMFLNGKAKTLVEIDSMQAVNKKYSEIFYESILKDAVKEYPDDYLPVK</sequence>
<name>A0A2S1SGI0_9FLAO</name>
<organism evidence="1 2">
    <name type="scientific">Flavobacterium pallidum</name>
    <dbReference type="NCBI Taxonomy" id="2172098"/>
    <lineage>
        <taxon>Bacteria</taxon>
        <taxon>Pseudomonadati</taxon>
        <taxon>Bacteroidota</taxon>
        <taxon>Flavobacteriia</taxon>
        <taxon>Flavobacteriales</taxon>
        <taxon>Flavobacteriaceae</taxon>
        <taxon>Flavobacterium</taxon>
    </lineage>
</organism>
<protein>
    <submittedName>
        <fullName evidence="1">Uncharacterized protein</fullName>
    </submittedName>
</protein>
<dbReference type="AlphaFoldDB" id="A0A2S1SGI0"/>
<dbReference type="Proteomes" id="UP000244937">
    <property type="component" value="Chromosome"/>
</dbReference>
<accession>A0A2S1SGI0</accession>
<evidence type="ECO:0000313" key="2">
    <source>
        <dbReference type="Proteomes" id="UP000244937"/>
    </source>
</evidence>
<dbReference type="KEGG" id="fpal:HYN49_06160"/>